<organism evidence="1">
    <name type="scientific">Brassica napus</name>
    <name type="common">Rape</name>
    <dbReference type="NCBI Taxonomy" id="3708"/>
    <lineage>
        <taxon>Eukaryota</taxon>
        <taxon>Viridiplantae</taxon>
        <taxon>Streptophyta</taxon>
        <taxon>Embryophyta</taxon>
        <taxon>Tracheophyta</taxon>
        <taxon>Spermatophyta</taxon>
        <taxon>Magnoliopsida</taxon>
        <taxon>eudicotyledons</taxon>
        <taxon>Gunneridae</taxon>
        <taxon>Pentapetalae</taxon>
        <taxon>rosids</taxon>
        <taxon>malvids</taxon>
        <taxon>Brassicales</taxon>
        <taxon>Brassicaceae</taxon>
        <taxon>Brassiceae</taxon>
        <taxon>Brassica</taxon>
    </lineage>
</organism>
<dbReference type="Proteomes" id="UP000824890">
    <property type="component" value="Unassembled WGS sequence"/>
</dbReference>
<sequence>MAISRILLSDLKAGRCSNKVEMRLLDPGKPVMLCLLILCSIYHLSMVTTPGGLKILDASSEKSPTESVTNIVNREIFAALATSVSNANQNTTPHIDGINNQI</sequence>
<name>A0A816KIL7_BRANA</name>
<dbReference type="Gramene" id="CDX96928">
    <property type="protein sequence ID" value="CDX96928"/>
    <property type="gene ID" value="GSBRNA2T00103835001"/>
</dbReference>
<reference evidence="1" key="1">
    <citation type="submission" date="2021-01" db="EMBL/GenBank/DDBJ databases">
        <authorList>
            <consortium name="Genoscope - CEA"/>
            <person name="William W."/>
        </authorList>
    </citation>
    <scope>NUCLEOTIDE SEQUENCE</scope>
</reference>
<dbReference type="Proteomes" id="UP001295469">
    <property type="component" value="Chromosome C02"/>
</dbReference>
<reference evidence="2 3" key="2">
    <citation type="submission" date="2021-05" db="EMBL/GenBank/DDBJ databases">
        <title>Genome Assembly of Synthetic Allotetraploid Brassica napus Reveals Homoeologous Exchanges between Subgenomes.</title>
        <authorList>
            <person name="Davis J.T."/>
        </authorList>
    </citation>
    <scope>NUCLEOTIDE SEQUENCE [LARGE SCALE GENOMIC DNA]</scope>
    <source>
        <strain evidence="3">cv. Da-Ae</strain>
        <tissue evidence="2">Seedling</tissue>
    </source>
</reference>
<protein>
    <submittedName>
        <fullName evidence="1">(rape) hypothetical protein</fullName>
    </submittedName>
</protein>
<evidence type="ECO:0000313" key="1">
    <source>
        <dbReference type="EMBL" id="CAF1918912.1"/>
    </source>
</evidence>
<proteinExistence type="predicted"/>
<dbReference type="EMBL" id="HG994366">
    <property type="protein sequence ID" value="CAF1918912.1"/>
    <property type="molecule type" value="Genomic_DNA"/>
</dbReference>
<evidence type="ECO:0000313" key="3">
    <source>
        <dbReference type="Proteomes" id="UP000824890"/>
    </source>
</evidence>
<dbReference type="AlphaFoldDB" id="A0A816KIL7"/>
<keyword evidence="3" id="KW-1185">Reference proteome</keyword>
<gene>
    <name evidence="1" type="ORF">DARMORV10_C02P44480.1</name>
    <name evidence="2" type="ORF">HID58_048502</name>
</gene>
<dbReference type="EMBL" id="JAGKQM010000012">
    <property type="protein sequence ID" value="KAH0898934.1"/>
    <property type="molecule type" value="Genomic_DNA"/>
</dbReference>
<evidence type="ECO:0000313" key="2">
    <source>
        <dbReference type="EMBL" id="KAH0898934.1"/>
    </source>
</evidence>
<accession>A0A816KIL7</accession>